<dbReference type="InterPro" id="IPR002398">
    <property type="entry name" value="Pept_C14"/>
</dbReference>
<dbReference type="PROSITE" id="PS01122">
    <property type="entry name" value="CASPASE_CYS"/>
    <property type="match status" value="1"/>
</dbReference>
<reference evidence="11 12" key="1">
    <citation type="journal article" date="2024" name="BMC Genomics">
        <title>Genome assembly of redclaw crayfish (Cherax quadricarinatus) provides insights into its immune adaptation and hypoxia tolerance.</title>
        <authorList>
            <person name="Liu Z."/>
            <person name="Zheng J."/>
            <person name="Li H."/>
            <person name="Fang K."/>
            <person name="Wang S."/>
            <person name="He J."/>
            <person name="Zhou D."/>
            <person name="Weng S."/>
            <person name="Chi M."/>
            <person name="Gu Z."/>
            <person name="He J."/>
            <person name="Li F."/>
            <person name="Wang M."/>
        </authorList>
    </citation>
    <scope>NUCLEOTIDE SEQUENCE [LARGE SCALE GENOMIC DNA]</scope>
    <source>
        <strain evidence="11">ZL_2023a</strain>
    </source>
</reference>
<dbReference type="InterPro" id="IPR002138">
    <property type="entry name" value="Pept_C14_p10"/>
</dbReference>
<keyword evidence="12" id="KW-1185">Reference proteome</keyword>
<gene>
    <name evidence="11" type="ORF">OTU49_006399</name>
</gene>
<accession>A0AAW0WN55</accession>
<dbReference type="PROSITE" id="PS50207">
    <property type="entry name" value="CASPASE_P10"/>
    <property type="match status" value="1"/>
</dbReference>
<comment type="caution">
    <text evidence="11">The sequence shown here is derived from an EMBL/GenBank/DDBJ whole genome shotgun (WGS) entry which is preliminary data.</text>
</comment>
<feature type="domain" description="Caspase family p20" evidence="10">
    <location>
        <begin position="77"/>
        <end position="202"/>
    </location>
</feature>
<evidence type="ECO:0000256" key="3">
    <source>
        <dbReference type="ARBA" id="ARBA00022703"/>
    </source>
</evidence>
<dbReference type="InterPro" id="IPR029030">
    <property type="entry name" value="Caspase-like_dom_sf"/>
</dbReference>
<dbReference type="InterPro" id="IPR001309">
    <property type="entry name" value="Pept_C14_p20"/>
</dbReference>
<dbReference type="PROSITE" id="PS50208">
    <property type="entry name" value="CASPASE_P20"/>
    <property type="match status" value="1"/>
</dbReference>
<evidence type="ECO:0000256" key="7">
    <source>
        <dbReference type="RuleBase" id="RU003971"/>
    </source>
</evidence>
<evidence type="ECO:0000256" key="6">
    <source>
        <dbReference type="ARBA" id="ARBA00023145"/>
    </source>
</evidence>
<name>A0AAW0WN55_CHEQU</name>
<feature type="region of interest" description="Disordered" evidence="8">
    <location>
        <begin position="1"/>
        <end position="48"/>
    </location>
</feature>
<dbReference type="CDD" id="cd00032">
    <property type="entry name" value="CASc"/>
    <property type="match status" value="1"/>
</dbReference>
<dbReference type="Pfam" id="PF00656">
    <property type="entry name" value="Peptidase_C14"/>
    <property type="match status" value="1"/>
</dbReference>
<evidence type="ECO:0000313" key="11">
    <source>
        <dbReference type="EMBL" id="KAK8733635.1"/>
    </source>
</evidence>
<evidence type="ECO:0000256" key="4">
    <source>
        <dbReference type="ARBA" id="ARBA00022801"/>
    </source>
</evidence>
<dbReference type="Gene3D" id="3.40.50.1460">
    <property type="match status" value="1"/>
</dbReference>
<dbReference type="SMART" id="SM00115">
    <property type="entry name" value="CASc"/>
    <property type="match status" value="1"/>
</dbReference>
<dbReference type="InterPro" id="IPR033139">
    <property type="entry name" value="Caspase_cys_AS"/>
</dbReference>
<keyword evidence="5" id="KW-0788">Thiol protease</keyword>
<keyword evidence="2" id="KW-0645">Protease</keyword>
<dbReference type="GO" id="GO:0016322">
    <property type="term" value="P:neuron remodeling"/>
    <property type="evidence" value="ECO:0007669"/>
    <property type="project" value="UniProtKB-ARBA"/>
</dbReference>
<dbReference type="FunFam" id="3.40.50.1460:FF:000001">
    <property type="entry name" value="Caspase-3 preproprotein"/>
    <property type="match status" value="1"/>
</dbReference>
<dbReference type="PANTHER" id="PTHR10454:SF232">
    <property type="entry name" value="AT03047P-RELATED"/>
    <property type="match status" value="1"/>
</dbReference>
<proteinExistence type="inferred from homology"/>
<dbReference type="PRINTS" id="PR00376">
    <property type="entry name" value="IL1BCENZYME"/>
</dbReference>
<dbReference type="GO" id="GO:0004197">
    <property type="term" value="F:cysteine-type endopeptidase activity"/>
    <property type="evidence" value="ECO:0007669"/>
    <property type="project" value="InterPro"/>
</dbReference>
<dbReference type="InterPro" id="IPR015917">
    <property type="entry name" value="Pept_C14A"/>
</dbReference>
<evidence type="ECO:0000259" key="10">
    <source>
        <dbReference type="PROSITE" id="PS50208"/>
    </source>
</evidence>
<dbReference type="GO" id="GO:0045751">
    <property type="term" value="P:negative regulation of Toll signaling pathway"/>
    <property type="evidence" value="ECO:0007669"/>
    <property type="project" value="UniProtKB-ARBA"/>
</dbReference>
<evidence type="ECO:0000256" key="2">
    <source>
        <dbReference type="ARBA" id="ARBA00022670"/>
    </source>
</evidence>
<sequence length="320" mass="35718">MENVTRQNGGEVVVTDPLSNDHQRGKNGQNGSPDAAVGANGDLTDAGKQGITDVNVSRLARMPVEVEAIRYSGNHSHRGHCIIFNHRVFDRNTGLGERNGTDRDRDQVQQLFEQLGFQVKVCNNYTVASIKAEIQDLAFGTDHSDCDMLAVIFMSHGEQDILWGKDGHIKAEFLFESFQGDQCKTLAGKPKLFFIQACRGENLDAGVTLVRSRPSDETDSGYLSYKIPNTADYLICWSTVPGHYSWRNTTNGSWFIQSLVHVLNRDSSHDDLLSMMTSVNRHMIINFESNCPSQPHMHGKKQAASIVSTLMRKVFLLPKY</sequence>
<dbReference type="EMBL" id="JARKIK010000053">
    <property type="protein sequence ID" value="KAK8733635.1"/>
    <property type="molecule type" value="Genomic_DNA"/>
</dbReference>
<organism evidence="11 12">
    <name type="scientific">Cherax quadricarinatus</name>
    <name type="common">Australian red claw crayfish</name>
    <dbReference type="NCBI Taxonomy" id="27406"/>
    <lineage>
        <taxon>Eukaryota</taxon>
        <taxon>Metazoa</taxon>
        <taxon>Ecdysozoa</taxon>
        <taxon>Arthropoda</taxon>
        <taxon>Crustacea</taxon>
        <taxon>Multicrustacea</taxon>
        <taxon>Malacostraca</taxon>
        <taxon>Eumalacostraca</taxon>
        <taxon>Eucarida</taxon>
        <taxon>Decapoda</taxon>
        <taxon>Pleocyemata</taxon>
        <taxon>Astacidea</taxon>
        <taxon>Parastacoidea</taxon>
        <taxon>Parastacidae</taxon>
        <taxon>Cherax</taxon>
    </lineage>
</organism>
<evidence type="ECO:0000259" key="9">
    <source>
        <dbReference type="PROSITE" id="PS50207"/>
    </source>
</evidence>
<dbReference type="GO" id="GO:0005737">
    <property type="term" value="C:cytoplasm"/>
    <property type="evidence" value="ECO:0007669"/>
    <property type="project" value="TreeGrafter"/>
</dbReference>
<dbReference type="GO" id="GO:0045476">
    <property type="term" value="P:nurse cell apoptotic process"/>
    <property type="evidence" value="ECO:0007669"/>
    <property type="project" value="UniProtKB-ARBA"/>
</dbReference>
<keyword evidence="4" id="KW-0378">Hydrolase</keyword>
<comment type="similarity">
    <text evidence="1 7">Belongs to the peptidase C14A family.</text>
</comment>
<protein>
    <submittedName>
        <fullName evidence="11">Uncharacterized protein</fullName>
    </submittedName>
</protein>
<dbReference type="GO" id="GO:0043525">
    <property type="term" value="P:positive regulation of neuron apoptotic process"/>
    <property type="evidence" value="ECO:0007669"/>
    <property type="project" value="TreeGrafter"/>
</dbReference>
<evidence type="ECO:0000256" key="5">
    <source>
        <dbReference type="ARBA" id="ARBA00022807"/>
    </source>
</evidence>
<evidence type="ECO:0000313" key="12">
    <source>
        <dbReference type="Proteomes" id="UP001445076"/>
    </source>
</evidence>
<dbReference type="GO" id="GO:1990525">
    <property type="term" value="F:BIR domain binding"/>
    <property type="evidence" value="ECO:0007669"/>
    <property type="project" value="UniProtKB-ARBA"/>
</dbReference>
<dbReference type="InterPro" id="IPR011600">
    <property type="entry name" value="Pept_C14_caspase"/>
</dbReference>
<keyword evidence="6" id="KW-0865">Zymogen</keyword>
<evidence type="ECO:0000256" key="8">
    <source>
        <dbReference type="SAM" id="MobiDB-lite"/>
    </source>
</evidence>
<evidence type="ECO:0000256" key="1">
    <source>
        <dbReference type="ARBA" id="ARBA00010134"/>
    </source>
</evidence>
<feature type="domain" description="Caspase family p10" evidence="9">
    <location>
        <begin position="223"/>
        <end position="318"/>
    </location>
</feature>
<dbReference type="PANTHER" id="PTHR10454">
    <property type="entry name" value="CASPASE"/>
    <property type="match status" value="1"/>
</dbReference>
<dbReference type="SUPFAM" id="SSF52129">
    <property type="entry name" value="Caspase-like"/>
    <property type="match status" value="1"/>
</dbReference>
<dbReference type="Proteomes" id="UP001445076">
    <property type="component" value="Unassembled WGS sequence"/>
</dbReference>
<dbReference type="GO" id="GO:0006508">
    <property type="term" value="P:proteolysis"/>
    <property type="evidence" value="ECO:0007669"/>
    <property type="project" value="UniProtKB-KW"/>
</dbReference>
<dbReference type="AlphaFoldDB" id="A0AAW0WN55"/>
<keyword evidence="3" id="KW-0053">Apoptosis</keyword>